<dbReference type="InterPro" id="IPR002496">
    <property type="entry name" value="PRib_AMP_CycHydrolase_dom"/>
</dbReference>
<dbReference type="Gene3D" id="3.10.20.810">
    <property type="entry name" value="Phosphoribosyl-AMP cyclohydrolase"/>
    <property type="match status" value="1"/>
</dbReference>
<accession>A0A812WG16</accession>
<keyword evidence="5" id="KW-0378">Hydrolase</keyword>
<gene>
    <name evidence="9" type="primary">hisI</name>
    <name evidence="9" type="ORF">SPIL2461_LOCUS18680</name>
</gene>
<protein>
    <recommendedName>
        <fullName evidence="3">phosphoribosyl-AMP cyclohydrolase</fullName>
        <ecNumber evidence="3">3.5.4.19</ecNumber>
    </recommendedName>
</protein>
<sequence>MASHEELEEGSKLQLDWEKLKKVALCESSVIPVAVQNVDSREVLIVAFANEKAFLEALKRKVCVLWSTSRNKLWIKGDTSGDVLDLVEVRVNCEQNSLLYLVRPRRSGACHTKGPDGSSRPSCYYRRITHAGHEVEEGGVGSEESGEKAKKEKDEAAEAAEAAGAMSMSLASLALEHCADAR</sequence>
<evidence type="ECO:0000256" key="4">
    <source>
        <dbReference type="ARBA" id="ARBA00022605"/>
    </source>
</evidence>
<dbReference type="PANTHER" id="PTHR42945">
    <property type="entry name" value="HISTIDINE BIOSYNTHESIS BIFUNCTIONAL PROTEIN"/>
    <property type="match status" value="1"/>
</dbReference>
<comment type="catalytic activity">
    <reaction evidence="1">
        <text>1-(5-phospho-beta-D-ribosyl)-5'-AMP + H2O = 1-(5-phospho-beta-D-ribosyl)-5-[(5-phospho-beta-D-ribosylamino)methylideneamino]imidazole-4-carboxamide</text>
        <dbReference type="Rhea" id="RHEA:20049"/>
        <dbReference type="ChEBI" id="CHEBI:15377"/>
        <dbReference type="ChEBI" id="CHEBI:58435"/>
        <dbReference type="ChEBI" id="CHEBI:59457"/>
        <dbReference type="EC" id="3.5.4.19"/>
    </reaction>
</comment>
<evidence type="ECO:0000259" key="8">
    <source>
        <dbReference type="Pfam" id="PF01502"/>
    </source>
</evidence>
<evidence type="ECO:0000256" key="3">
    <source>
        <dbReference type="ARBA" id="ARBA00012721"/>
    </source>
</evidence>
<dbReference type="GO" id="GO:0000105">
    <property type="term" value="P:L-histidine biosynthetic process"/>
    <property type="evidence" value="ECO:0007669"/>
    <property type="project" value="UniProtKB-UniPathway"/>
</dbReference>
<proteinExistence type="predicted"/>
<keyword evidence="6" id="KW-0368">Histidine biosynthesis</keyword>
<evidence type="ECO:0000256" key="5">
    <source>
        <dbReference type="ARBA" id="ARBA00022801"/>
    </source>
</evidence>
<feature type="region of interest" description="Disordered" evidence="7">
    <location>
        <begin position="135"/>
        <end position="162"/>
    </location>
</feature>
<feature type="compositionally biased region" description="Basic and acidic residues" evidence="7">
    <location>
        <begin position="145"/>
        <end position="156"/>
    </location>
</feature>
<dbReference type="GO" id="GO:0004635">
    <property type="term" value="F:phosphoribosyl-AMP cyclohydrolase activity"/>
    <property type="evidence" value="ECO:0007669"/>
    <property type="project" value="UniProtKB-EC"/>
</dbReference>
<dbReference type="SUPFAM" id="SSF141734">
    <property type="entry name" value="HisI-like"/>
    <property type="match status" value="1"/>
</dbReference>
<dbReference type="OrthoDB" id="1703565at2759"/>
<evidence type="ECO:0000256" key="1">
    <source>
        <dbReference type="ARBA" id="ARBA00000024"/>
    </source>
</evidence>
<comment type="pathway">
    <text evidence="2">Amino-acid biosynthesis; L-histidine biosynthesis; L-histidine from 5-phospho-alpha-D-ribose 1-diphosphate: step 3/9.</text>
</comment>
<evidence type="ECO:0000256" key="2">
    <source>
        <dbReference type="ARBA" id="ARBA00005169"/>
    </source>
</evidence>
<feature type="domain" description="Phosphoribosyl-AMP cyclohydrolase" evidence="8">
    <location>
        <begin position="46"/>
        <end position="124"/>
    </location>
</feature>
<dbReference type="InterPro" id="IPR038019">
    <property type="entry name" value="PRib_AMP_CycHydrolase_sf"/>
</dbReference>
<dbReference type="UniPathway" id="UPA00031">
    <property type="reaction ID" value="UER00008"/>
</dbReference>
<keyword evidence="4" id="KW-0028">Amino-acid biosynthesis</keyword>
<evidence type="ECO:0000313" key="10">
    <source>
        <dbReference type="Proteomes" id="UP000649617"/>
    </source>
</evidence>
<organism evidence="9 10">
    <name type="scientific">Symbiodinium pilosum</name>
    <name type="common">Dinoflagellate</name>
    <dbReference type="NCBI Taxonomy" id="2952"/>
    <lineage>
        <taxon>Eukaryota</taxon>
        <taxon>Sar</taxon>
        <taxon>Alveolata</taxon>
        <taxon>Dinophyceae</taxon>
        <taxon>Suessiales</taxon>
        <taxon>Symbiodiniaceae</taxon>
        <taxon>Symbiodinium</taxon>
    </lineage>
</organism>
<evidence type="ECO:0000256" key="6">
    <source>
        <dbReference type="ARBA" id="ARBA00023102"/>
    </source>
</evidence>
<comment type="caution">
    <text evidence="9">The sequence shown here is derived from an EMBL/GenBank/DDBJ whole genome shotgun (WGS) entry which is preliminary data.</text>
</comment>
<dbReference type="EMBL" id="CAJNIZ010043985">
    <property type="protein sequence ID" value="CAE7674746.1"/>
    <property type="molecule type" value="Genomic_DNA"/>
</dbReference>
<dbReference type="AlphaFoldDB" id="A0A812WG16"/>
<dbReference type="Proteomes" id="UP000649617">
    <property type="component" value="Unassembled WGS sequence"/>
</dbReference>
<keyword evidence="10" id="KW-1185">Reference proteome</keyword>
<reference evidence="9" key="1">
    <citation type="submission" date="2021-02" db="EMBL/GenBank/DDBJ databases">
        <authorList>
            <person name="Dougan E. K."/>
            <person name="Rhodes N."/>
            <person name="Thang M."/>
            <person name="Chan C."/>
        </authorList>
    </citation>
    <scope>NUCLEOTIDE SEQUENCE</scope>
</reference>
<evidence type="ECO:0000313" key="9">
    <source>
        <dbReference type="EMBL" id="CAE7674746.1"/>
    </source>
</evidence>
<dbReference type="EC" id="3.5.4.19" evidence="3"/>
<name>A0A812WG16_SYMPI</name>
<dbReference type="PANTHER" id="PTHR42945:SF1">
    <property type="entry name" value="HISTIDINE BIOSYNTHESIS BIFUNCTIONAL PROTEIN HIS7"/>
    <property type="match status" value="1"/>
</dbReference>
<dbReference type="Pfam" id="PF01502">
    <property type="entry name" value="PRA-CH"/>
    <property type="match status" value="1"/>
</dbReference>
<evidence type="ECO:0000256" key="7">
    <source>
        <dbReference type="SAM" id="MobiDB-lite"/>
    </source>
</evidence>